<dbReference type="InterPro" id="IPR038390">
    <property type="entry name" value="Metal_Tscrpt_repr_sf"/>
</dbReference>
<dbReference type="EMBL" id="PJEG01000005">
    <property type="protein sequence ID" value="PKD15426.1"/>
    <property type="molecule type" value="Genomic_DNA"/>
</dbReference>
<dbReference type="PANTHER" id="PTHR33677:SF3">
    <property type="entry name" value="COPPER-SENSING TRANSCRIPTIONAL REPRESSOR RICR"/>
    <property type="match status" value="1"/>
</dbReference>
<dbReference type="AlphaFoldDB" id="A0A2N0TL55"/>
<proteinExistence type="inferred from homology"/>
<accession>A0A2N0TL55</accession>
<reference evidence="3 4" key="1">
    <citation type="submission" date="2017-12" db="EMBL/GenBank/DDBJ databases">
        <title>Bifidobacterium longum APC/DPC strains.</title>
        <authorList>
            <person name="Arboleya S."/>
        </authorList>
    </citation>
    <scope>NUCLEOTIDE SEQUENCE [LARGE SCALE GENOMIC DNA]</scope>
    <source>
        <strain evidence="3 4">APC1461</strain>
    </source>
</reference>
<dbReference type="GO" id="GO:0045892">
    <property type="term" value="P:negative regulation of DNA-templated transcription"/>
    <property type="evidence" value="ECO:0007669"/>
    <property type="project" value="UniProtKB-ARBA"/>
</dbReference>
<dbReference type="CDD" id="cd10148">
    <property type="entry name" value="CsoR-like_DUF156"/>
    <property type="match status" value="1"/>
</dbReference>
<dbReference type="Gene3D" id="1.20.58.1000">
    <property type="entry name" value="Metal-sensitive repressor, helix protomer"/>
    <property type="match status" value="1"/>
</dbReference>
<dbReference type="PANTHER" id="PTHR33677">
    <property type="entry name" value="TRANSCRIPTIONAL REPRESSOR FRMR-RELATED"/>
    <property type="match status" value="1"/>
</dbReference>
<evidence type="ECO:0008006" key="5">
    <source>
        <dbReference type="Google" id="ProtNLM"/>
    </source>
</evidence>
<evidence type="ECO:0000256" key="2">
    <source>
        <dbReference type="ARBA" id="ARBA00023008"/>
    </source>
</evidence>
<sequence length="108" mass="11727">MGCVQLTDKYQGGVAMHGYDEDKAKVIARLRRIEGQVRAITQMVEDDKYCIDILTQISASNSALKSVALLLLDDHLNHCVRQASVQGGEVADEKLAEASAAIARLVKS</sequence>
<dbReference type="GO" id="GO:0046872">
    <property type="term" value="F:metal ion binding"/>
    <property type="evidence" value="ECO:0007669"/>
    <property type="project" value="InterPro"/>
</dbReference>
<comment type="similarity">
    <text evidence="1">Belongs to the CsoR family.</text>
</comment>
<name>A0A2N0TL55_BIFLN</name>
<organism evidence="3 4">
    <name type="scientific">Bifidobacterium longum</name>
    <dbReference type="NCBI Taxonomy" id="216816"/>
    <lineage>
        <taxon>Bacteria</taxon>
        <taxon>Bacillati</taxon>
        <taxon>Actinomycetota</taxon>
        <taxon>Actinomycetes</taxon>
        <taxon>Bifidobacteriales</taxon>
        <taxon>Bifidobacteriaceae</taxon>
        <taxon>Bifidobacterium</taxon>
    </lineage>
</organism>
<evidence type="ECO:0000256" key="1">
    <source>
        <dbReference type="ARBA" id="ARBA00005428"/>
    </source>
</evidence>
<protein>
    <recommendedName>
        <fullName evidence="5">Copper-sensing transcriptional repressor CsoR</fullName>
    </recommendedName>
</protein>
<dbReference type="Proteomes" id="UP000232928">
    <property type="component" value="Unassembled WGS sequence"/>
</dbReference>
<dbReference type="Pfam" id="PF02583">
    <property type="entry name" value="Trns_repr_metal"/>
    <property type="match status" value="1"/>
</dbReference>
<dbReference type="GO" id="GO:0003677">
    <property type="term" value="F:DNA binding"/>
    <property type="evidence" value="ECO:0007669"/>
    <property type="project" value="InterPro"/>
</dbReference>
<dbReference type="InterPro" id="IPR003735">
    <property type="entry name" value="Metal_Tscrpt_repr"/>
</dbReference>
<comment type="caution">
    <text evidence="3">The sequence shown here is derived from an EMBL/GenBank/DDBJ whole genome shotgun (WGS) entry which is preliminary data.</text>
</comment>
<gene>
    <name evidence="3" type="ORF">APC1461_0248</name>
</gene>
<evidence type="ECO:0000313" key="3">
    <source>
        <dbReference type="EMBL" id="PKD15426.1"/>
    </source>
</evidence>
<keyword evidence="2" id="KW-0186">Copper</keyword>
<evidence type="ECO:0000313" key="4">
    <source>
        <dbReference type="Proteomes" id="UP000232928"/>
    </source>
</evidence>